<dbReference type="GO" id="GO:0030674">
    <property type="term" value="F:protein-macromolecule adaptor activity"/>
    <property type="evidence" value="ECO:0007669"/>
    <property type="project" value="TreeGrafter"/>
</dbReference>
<comment type="similarity">
    <text evidence="3">Belongs to the NDC1 family.</text>
</comment>
<dbReference type="Pfam" id="PF09531">
    <property type="entry name" value="Ndc1_Nup"/>
    <property type="match status" value="1"/>
</dbReference>
<evidence type="ECO:0000256" key="1">
    <source>
        <dbReference type="ARBA" id="ARBA00004232"/>
    </source>
</evidence>
<keyword evidence="6" id="KW-0509">mRNA transport</keyword>
<gene>
    <name evidence="14" type="primary">LOC108047778</name>
</gene>
<evidence type="ECO:0000256" key="12">
    <source>
        <dbReference type="ARBA" id="ARBA00023242"/>
    </source>
</evidence>
<evidence type="ECO:0000256" key="10">
    <source>
        <dbReference type="ARBA" id="ARBA00023132"/>
    </source>
</evidence>
<dbReference type="GeneID" id="108047778"/>
<feature type="transmembrane region" description="Helical" evidence="13">
    <location>
        <begin position="67"/>
        <end position="96"/>
    </location>
</feature>
<feature type="transmembrane region" description="Helical" evidence="13">
    <location>
        <begin position="117"/>
        <end position="139"/>
    </location>
</feature>
<evidence type="ECO:0000256" key="6">
    <source>
        <dbReference type="ARBA" id="ARBA00022816"/>
    </source>
</evidence>
<organism evidence="14">
    <name type="scientific">Drosophila rhopaloa</name>
    <name type="common">Fruit fly</name>
    <dbReference type="NCBI Taxonomy" id="1041015"/>
    <lineage>
        <taxon>Eukaryota</taxon>
        <taxon>Metazoa</taxon>
        <taxon>Ecdysozoa</taxon>
        <taxon>Arthropoda</taxon>
        <taxon>Hexapoda</taxon>
        <taxon>Insecta</taxon>
        <taxon>Pterygota</taxon>
        <taxon>Neoptera</taxon>
        <taxon>Endopterygota</taxon>
        <taxon>Diptera</taxon>
        <taxon>Brachycera</taxon>
        <taxon>Muscomorpha</taxon>
        <taxon>Ephydroidea</taxon>
        <taxon>Drosophilidae</taxon>
        <taxon>Drosophila</taxon>
        <taxon>Sophophora</taxon>
    </lineage>
</organism>
<evidence type="ECO:0000256" key="8">
    <source>
        <dbReference type="ARBA" id="ARBA00022989"/>
    </source>
</evidence>
<keyword evidence="12" id="KW-0539">Nucleus</keyword>
<dbReference type="GO" id="GO:0006999">
    <property type="term" value="P:nuclear pore organization"/>
    <property type="evidence" value="ECO:0007669"/>
    <property type="project" value="TreeGrafter"/>
</dbReference>
<dbReference type="GO" id="GO:0051028">
    <property type="term" value="P:mRNA transport"/>
    <property type="evidence" value="ECO:0007669"/>
    <property type="project" value="UniProtKB-KW"/>
</dbReference>
<keyword evidence="5 13" id="KW-0812">Transmembrane</keyword>
<dbReference type="PANTHER" id="PTHR13269:SF6">
    <property type="entry name" value="NUCLEOPORIN NDC1"/>
    <property type="match status" value="1"/>
</dbReference>
<evidence type="ECO:0000313" key="14">
    <source>
        <dbReference type="RefSeq" id="XP_016983616.1"/>
    </source>
</evidence>
<protein>
    <submittedName>
        <fullName evidence="14">Nucleoporin Ndc1</fullName>
    </submittedName>
</protein>
<evidence type="ECO:0000256" key="13">
    <source>
        <dbReference type="SAM" id="Phobius"/>
    </source>
</evidence>
<evidence type="ECO:0000256" key="3">
    <source>
        <dbReference type="ARBA" id="ARBA00005760"/>
    </source>
</evidence>
<evidence type="ECO:0000256" key="5">
    <source>
        <dbReference type="ARBA" id="ARBA00022692"/>
    </source>
</evidence>
<dbReference type="GO" id="GO:0070762">
    <property type="term" value="C:nuclear pore transmembrane ring"/>
    <property type="evidence" value="ECO:0007669"/>
    <property type="project" value="TreeGrafter"/>
</dbReference>
<comment type="subcellular location">
    <subcellularLocation>
        <location evidence="1">Nucleus membrane</location>
        <topology evidence="1">Multi-pass membrane protein</topology>
    </subcellularLocation>
    <subcellularLocation>
        <location evidence="2">Nucleus</location>
        <location evidence="2">Nuclear pore complex</location>
    </subcellularLocation>
</comment>
<keyword evidence="10" id="KW-0906">Nuclear pore complex</keyword>
<dbReference type="AlphaFoldDB" id="A0A6P4FDL6"/>
<evidence type="ECO:0000256" key="7">
    <source>
        <dbReference type="ARBA" id="ARBA00022927"/>
    </source>
</evidence>
<keyword evidence="8 13" id="KW-1133">Transmembrane helix</keyword>
<sequence length="601" mass="70229">MSEQNVETTGYVPQYFITLPRKIKKLILYRFLFATLLCSWLDYQMLAIFLCINLFEVRRPLFSLNEILGWTLFSVYTSTMMLLIRLCMVGYGLILCHVHYVNPQCYPYRIWRVVNEFPVHICLLSSILSVTIGTSWLYASFVDLIDVDYLLGGSWYYLITFGCFNGISYFLKHHGRSLRRFPFPIVHLDMKGSLLQMWCYQFRSSGKEALVPTLLFALIYWPSMAYLETTTTNGVSTGFTMIITQPKRLFQGWLLSTLITAKLHIVRELYGLIMQRQLSLINDSRRLHEYLDINLYNLISARFQYFLCMMRMKPMPMGYQRYTLSLPIAMALDTSETYGFRLLAARDFYAAASGTLCSELFNQPAFNRTRNWNELCDAILEMVDEFLGRMESCLEIAPCKKIFNLLKNQAPKNPGLRSLVKPPAPPRRLRSTCRGPPKCQTPEDFWCFCNLGKYLYDKILIYWDCFWLRLPVIPQWYSYFYDLDTLAKLNHELRCGEPLVWALQGLVCICVTSVKEGSFVYIQRDLGRILVCLLKVEEKLISAEEMQVRKRGKLCSSHELLIMAINRCLYKMLFTFGPHLDFFLDDIHLKANLNQRIKLLP</sequence>
<proteinExistence type="inferred from homology"/>
<feature type="transmembrane region" description="Helical" evidence="13">
    <location>
        <begin position="209"/>
        <end position="227"/>
    </location>
</feature>
<keyword evidence="4" id="KW-0813">Transport</keyword>
<dbReference type="PANTHER" id="PTHR13269">
    <property type="entry name" value="NUCLEOPORIN NDC1"/>
    <property type="match status" value="1"/>
</dbReference>
<dbReference type="RefSeq" id="XP_016983616.2">
    <property type="nucleotide sequence ID" value="XM_017128127.2"/>
</dbReference>
<dbReference type="InterPro" id="IPR019049">
    <property type="entry name" value="Nucleoporin_prot_Ndc1/Nup"/>
</dbReference>
<evidence type="ECO:0000256" key="2">
    <source>
        <dbReference type="ARBA" id="ARBA00004567"/>
    </source>
</evidence>
<dbReference type="GO" id="GO:0031965">
    <property type="term" value="C:nuclear membrane"/>
    <property type="evidence" value="ECO:0007669"/>
    <property type="project" value="UniProtKB-SubCell"/>
</dbReference>
<keyword evidence="9" id="KW-0811">Translocation</keyword>
<name>A0A6P4FDL6_DRORH</name>
<evidence type="ECO:0000256" key="4">
    <source>
        <dbReference type="ARBA" id="ARBA00022448"/>
    </source>
</evidence>
<accession>A0A6P4FDL6</accession>
<keyword evidence="11 13" id="KW-0472">Membrane</keyword>
<feature type="transmembrane region" description="Helical" evidence="13">
    <location>
        <begin position="31"/>
        <end position="55"/>
    </location>
</feature>
<dbReference type="RefSeq" id="XP_016983616.1">
    <property type="nucleotide sequence ID" value="XM_017128127.1"/>
</dbReference>
<dbReference type="OrthoDB" id="67850at2759"/>
<evidence type="ECO:0000256" key="11">
    <source>
        <dbReference type="ARBA" id="ARBA00023136"/>
    </source>
</evidence>
<dbReference type="GO" id="GO:0015031">
    <property type="term" value="P:protein transport"/>
    <property type="evidence" value="ECO:0007669"/>
    <property type="project" value="UniProtKB-KW"/>
</dbReference>
<reference evidence="14" key="1">
    <citation type="submission" date="2025-08" db="UniProtKB">
        <authorList>
            <consortium name="RefSeq"/>
        </authorList>
    </citation>
    <scope>IDENTIFICATION</scope>
</reference>
<keyword evidence="7" id="KW-0653">Protein transport</keyword>
<evidence type="ECO:0000256" key="9">
    <source>
        <dbReference type="ARBA" id="ARBA00023010"/>
    </source>
</evidence>
<feature type="transmembrane region" description="Helical" evidence="13">
    <location>
        <begin position="154"/>
        <end position="171"/>
    </location>
</feature>